<evidence type="ECO:0000256" key="1">
    <source>
        <dbReference type="SAM" id="MobiDB-lite"/>
    </source>
</evidence>
<feature type="region of interest" description="Disordered" evidence="1">
    <location>
        <begin position="122"/>
        <end position="150"/>
    </location>
</feature>
<reference evidence="2" key="1">
    <citation type="submission" date="2020-08" db="EMBL/GenBank/DDBJ databases">
        <title>Genome sequencing and assembly of the red palm weevil Rhynchophorus ferrugineus.</title>
        <authorList>
            <person name="Dias G.B."/>
            <person name="Bergman C.M."/>
            <person name="Manee M."/>
        </authorList>
    </citation>
    <scope>NUCLEOTIDE SEQUENCE</scope>
    <source>
        <strain evidence="2">AA-2017</strain>
        <tissue evidence="2">Whole larva</tissue>
    </source>
</reference>
<name>A0A834IP37_RHYFE</name>
<sequence>MLFYIEENKTFSYTIVNSTDSGLRGNKTNFSIETNSNIFLYTFATDHRVIICPIVRLSGRRLALKICHRSGRHNSPEMTNGSLKENQRNGNSFIKMTMRPNFDIARRTGQYLPLSRYSNAEKSALSGSTHPRNVSRLYEDGRCSPIQKKN</sequence>
<accession>A0A834IP37</accession>
<dbReference type="AlphaFoldDB" id="A0A834IP37"/>
<evidence type="ECO:0000313" key="3">
    <source>
        <dbReference type="Proteomes" id="UP000625711"/>
    </source>
</evidence>
<gene>
    <name evidence="2" type="ORF">GWI33_021948</name>
</gene>
<dbReference type="EMBL" id="JAACXV010000075">
    <property type="protein sequence ID" value="KAF7284567.1"/>
    <property type="molecule type" value="Genomic_DNA"/>
</dbReference>
<feature type="compositionally biased region" description="Polar residues" evidence="1">
    <location>
        <begin position="122"/>
        <end position="132"/>
    </location>
</feature>
<evidence type="ECO:0000313" key="2">
    <source>
        <dbReference type="EMBL" id="KAF7284567.1"/>
    </source>
</evidence>
<organism evidence="2 3">
    <name type="scientific">Rhynchophorus ferrugineus</name>
    <name type="common">Red palm weevil</name>
    <name type="synonym">Curculio ferrugineus</name>
    <dbReference type="NCBI Taxonomy" id="354439"/>
    <lineage>
        <taxon>Eukaryota</taxon>
        <taxon>Metazoa</taxon>
        <taxon>Ecdysozoa</taxon>
        <taxon>Arthropoda</taxon>
        <taxon>Hexapoda</taxon>
        <taxon>Insecta</taxon>
        <taxon>Pterygota</taxon>
        <taxon>Neoptera</taxon>
        <taxon>Endopterygota</taxon>
        <taxon>Coleoptera</taxon>
        <taxon>Polyphaga</taxon>
        <taxon>Cucujiformia</taxon>
        <taxon>Curculionidae</taxon>
        <taxon>Dryophthorinae</taxon>
        <taxon>Rhynchophorus</taxon>
    </lineage>
</organism>
<keyword evidence="3" id="KW-1185">Reference proteome</keyword>
<dbReference type="Proteomes" id="UP000625711">
    <property type="component" value="Unassembled WGS sequence"/>
</dbReference>
<protein>
    <submittedName>
        <fullName evidence="2">Uncharacterized protein</fullName>
    </submittedName>
</protein>
<comment type="caution">
    <text evidence="2">The sequence shown here is derived from an EMBL/GenBank/DDBJ whole genome shotgun (WGS) entry which is preliminary data.</text>
</comment>
<proteinExistence type="predicted"/>